<feature type="non-terminal residue" evidence="1">
    <location>
        <position position="1"/>
    </location>
</feature>
<reference evidence="1 2" key="1">
    <citation type="journal article" date="2018" name="PLoS ONE">
        <title>The draft genome of Kipferlia bialata reveals reductive genome evolution in fornicate parasites.</title>
        <authorList>
            <person name="Tanifuji G."/>
            <person name="Takabayashi S."/>
            <person name="Kume K."/>
            <person name="Takagi M."/>
            <person name="Nakayama T."/>
            <person name="Kamikawa R."/>
            <person name="Inagaki Y."/>
            <person name="Hashimoto T."/>
        </authorList>
    </citation>
    <scope>NUCLEOTIDE SEQUENCE [LARGE SCALE GENOMIC DNA]</scope>
    <source>
        <strain evidence="1">NY0173</strain>
    </source>
</reference>
<accession>A0A9K3D2B0</accession>
<dbReference type="EMBL" id="BDIP01003422">
    <property type="protein sequence ID" value="GIQ87684.1"/>
    <property type="molecule type" value="Genomic_DNA"/>
</dbReference>
<dbReference type="AlphaFoldDB" id="A0A9K3D2B0"/>
<comment type="caution">
    <text evidence="1">The sequence shown here is derived from an EMBL/GenBank/DDBJ whole genome shotgun (WGS) entry which is preliminary data.</text>
</comment>
<evidence type="ECO:0000313" key="1">
    <source>
        <dbReference type="EMBL" id="GIQ87684.1"/>
    </source>
</evidence>
<sequence>AKAASSDALEEEVYRAAVRGTDYRKAALGVVMSIRRATKTRSKVDIAALIRQVQQYGKKR</sequence>
<gene>
    <name evidence="1" type="ORF">KIPB_009778</name>
</gene>
<keyword evidence="2" id="KW-1185">Reference proteome</keyword>
<organism evidence="1 2">
    <name type="scientific">Kipferlia bialata</name>
    <dbReference type="NCBI Taxonomy" id="797122"/>
    <lineage>
        <taxon>Eukaryota</taxon>
        <taxon>Metamonada</taxon>
        <taxon>Carpediemonas-like organisms</taxon>
        <taxon>Kipferlia</taxon>
    </lineage>
</organism>
<proteinExistence type="predicted"/>
<dbReference type="Proteomes" id="UP000265618">
    <property type="component" value="Unassembled WGS sequence"/>
</dbReference>
<evidence type="ECO:0000313" key="2">
    <source>
        <dbReference type="Proteomes" id="UP000265618"/>
    </source>
</evidence>
<name>A0A9K3D2B0_9EUKA</name>
<protein>
    <submittedName>
        <fullName evidence="1">Uncharacterized protein</fullName>
    </submittedName>
</protein>